<comment type="caution">
    <text evidence="1">The sequence shown here is derived from an EMBL/GenBank/DDBJ whole genome shotgun (WGS) entry which is preliminary data.</text>
</comment>
<dbReference type="Pfam" id="PF06107">
    <property type="entry name" value="DUF951"/>
    <property type="match status" value="1"/>
</dbReference>
<name>A0A2M7T9J5_9ACTN</name>
<gene>
    <name evidence="1" type="ORF">COY37_02695</name>
</gene>
<dbReference type="RefSeq" id="WP_286975945.1">
    <property type="nucleotide sequence ID" value="NZ_PFKS01000011.1"/>
</dbReference>
<evidence type="ECO:0000313" key="2">
    <source>
        <dbReference type="Proteomes" id="UP000230956"/>
    </source>
</evidence>
<evidence type="ECO:0000313" key="1">
    <source>
        <dbReference type="EMBL" id="PIZ41207.1"/>
    </source>
</evidence>
<dbReference type="PANTHER" id="PTHR38455:SF1">
    <property type="entry name" value="DUF951 DOMAIN-CONTAINING PROTEIN"/>
    <property type="match status" value="1"/>
</dbReference>
<organism evidence="1 2">
    <name type="scientific">Candidatus Aquicultor secundus</name>
    <dbReference type="NCBI Taxonomy" id="1973895"/>
    <lineage>
        <taxon>Bacteria</taxon>
        <taxon>Bacillati</taxon>
        <taxon>Actinomycetota</taxon>
        <taxon>Candidatus Aquicultoria</taxon>
        <taxon>Candidatus Aquicultorales</taxon>
        <taxon>Candidatus Aquicultoraceae</taxon>
        <taxon>Candidatus Aquicultor</taxon>
    </lineage>
</organism>
<dbReference type="PANTHER" id="PTHR38455">
    <property type="entry name" value="HYPOTHETICAL CYTOSOLIC PROTEIN"/>
    <property type="match status" value="1"/>
</dbReference>
<accession>A0A2M7T9J5</accession>
<reference evidence="2" key="1">
    <citation type="submission" date="2017-09" db="EMBL/GenBank/DDBJ databases">
        <title>Depth-based differentiation of microbial function through sediment-hosted aquifers and enrichment of novel symbionts in the deep terrestrial subsurface.</title>
        <authorList>
            <person name="Probst A.J."/>
            <person name="Ladd B."/>
            <person name="Jarett J.K."/>
            <person name="Geller-Mcgrath D.E."/>
            <person name="Sieber C.M.K."/>
            <person name="Emerson J.B."/>
            <person name="Anantharaman K."/>
            <person name="Thomas B.C."/>
            <person name="Malmstrom R."/>
            <person name="Stieglmeier M."/>
            <person name="Klingl A."/>
            <person name="Woyke T."/>
            <person name="Ryan C.M."/>
            <person name="Banfield J.F."/>
        </authorList>
    </citation>
    <scope>NUCLEOTIDE SEQUENCE [LARGE SCALE GENOMIC DNA]</scope>
</reference>
<dbReference type="Proteomes" id="UP000230956">
    <property type="component" value="Unassembled WGS sequence"/>
</dbReference>
<dbReference type="EMBL" id="PFNG01000066">
    <property type="protein sequence ID" value="PIZ41207.1"/>
    <property type="molecule type" value="Genomic_DNA"/>
</dbReference>
<dbReference type="InterPro" id="IPR009296">
    <property type="entry name" value="DUF951"/>
</dbReference>
<sequence>MVKVVEIALGDVVKLKKGHPCGANEWEITKLGMDIGMTCVGCGRKVRLMRYDFDRRFRGYIKRYHEEHPPEALTDES</sequence>
<proteinExistence type="predicted"/>
<dbReference type="AlphaFoldDB" id="A0A2M7T9J5"/>
<protein>
    <submittedName>
        <fullName evidence="1">DUF951 domain-containing protein</fullName>
    </submittedName>
</protein>